<protein>
    <submittedName>
        <fullName evidence="1">Uncharacterized protein</fullName>
    </submittedName>
</protein>
<sequence length="152" mass="17906">MDDCFRAKTSVDKLLIKIHFHIWQAPSHCVFFWALIFVVRSVYARVYLRPLGRARPLCQGSTNLIGQWFWCTKHHVLFGQVQEIEREDLSLNSCQTWDLCLNPWLSFWPSMIITMRPHLCIDCVHTYLPHLVLLRCISVDGRHVSKHETSML</sequence>
<reference evidence="1 2" key="1">
    <citation type="submission" date="2016-07" db="EMBL/GenBank/DDBJ databases">
        <title>Pervasive Adenine N6-methylation of Active Genes in Fungi.</title>
        <authorList>
            <consortium name="DOE Joint Genome Institute"/>
            <person name="Mondo S.J."/>
            <person name="Dannebaum R.O."/>
            <person name="Kuo R.C."/>
            <person name="Labutti K."/>
            <person name="Haridas S."/>
            <person name="Kuo A."/>
            <person name="Salamov A."/>
            <person name="Ahrendt S.R."/>
            <person name="Lipzen A."/>
            <person name="Sullivan W."/>
            <person name="Andreopoulos W.B."/>
            <person name="Clum A."/>
            <person name="Lindquist E."/>
            <person name="Daum C."/>
            <person name="Ramamoorthy G.K."/>
            <person name="Gryganskyi A."/>
            <person name="Culley D."/>
            <person name="Magnuson J.K."/>
            <person name="James T.Y."/>
            <person name="O'Malley M.A."/>
            <person name="Stajich J.E."/>
            <person name="Spatafora J.W."/>
            <person name="Visel A."/>
            <person name="Grigoriev I.V."/>
        </authorList>
    </citation>
    <scope>NUCLEOTIDE SEQUENCE [LARGE SCALE GENOMIC DNA]</scope>
    <source>
        <strain evidence="1 2">NRRL 2496</strain>
    </source>
</reference>
<dbReference type="Proteomes" id="UP000242180">
    <property type="component" value="Unassembled WGS sequence"/>
</dbReference>
<evidence type="ECO:0000313" key="1">
    <source>
        <dbReference type="EMBL" id="ORZ00427.1"/>
    </source>
</evidence>
<dbReference type="InParanoid" id="A0A1X2HM54"/>
<organism evidence="1 2">
    <name type="scientific">Syncephalastrum racemosum</name>
    <name type="common">Filamentous fungus</name>
    <dbReference type="NCBI Taxonomy" id="13706"/>
    <lineage>
        <taxon>Eukaryota</taxon>
        <taxon>Fungi</taxon>
        <taxon>Fungi incertae sedis</taxon>
        <taxon>Mucoromycota</taxon>
        <taxon>Mucoromycotina</taxon>
        <taxon>Mucoromycetes</taxon>
        <taxon>Mucorales</taxon>
        <taxon>Syncephalastraceae</taxon>
        <taxon>Syncephalastrum</taxon>
    </lineage>
</organism>
<name>A0A1X2HM54_SYNRA</name>
<comment type="caution">
    <text evidence="1">The sequence shown here is derived from an EMBL/GenBank/DDBJ whole genome shotgun (WGS) entry which is preliminary data.</text>
</comment>
<keyword evidence="2" id="KW-1185">Reference proteome</keyword>
<gene>
    <name evidence="1" type="ORF">BCR43DRAFT_141315</name>
</gene>
<dbReference type="AlphaFoldDB" id="A0A1X2HM54"/>
<evidence type="ECO:0000313" key="2">
    <source>
        <dbReference type="Proteomes" id="UP000242180"/>
    </source>
</evidence>
<accession>A0A1X2HM54</accession>
<proteinExistence type="predicted"/>
<dbReference type="EMBL" id="MCGN01000002">
    <property type="protein sequence ID" value="ORZ00427.1"/>
    <property type="molecule type" value="Genomic_DNA"/>
</dbReference>